<reference evidence="2 3" key="1">
    <citation type="submission" date="2022-03" db="EMBL/GenBank/DDBJ databases">
        <title>Mucilaginibacter sp. isolated from the gut of Protaetia brevitarsis seulensis larvae.</title>
        <authorList>
            <person name="Won M."/>
            <person name="Kim S.-J."/>
            <person name="Kwon S.-W."/>
        </authorList>
    </citation>
    <scope>NUCLEOTIDE SEQUENCE [LARGE SCALE GENOMIC DNA]</scope>
    <source>
        <strain evidence="2 3">CFWR-12</strain>
    </source>
</reference>
<dbReference type="Proteomes" id="UP000832097">
    <property type="component" value="Chromosome"/>
</dbReference>
<dbReference type="RefSeq" id="WP_243554177.1">
    <property type="nucleotide sequence ID" value="NZ_CP094528.1"/>
</dbReference>
<evidence type="ECO:0000256" key="1">
    <source>
        <dbReference type="SAM" id="SignalP"/>
    </source>
</evidence>
<feature type="chain" id="PRO_5047390007" evidence="1">
    <location>
        <begin position="28"/>
        <end position="106"/>
    </location>
</feature>
<gene>
    <name evidence="2" type="ORF">MTO99_13600</name>
</gene>
<evidence type="ECO:0000313" key="2">
    <source>
        <dbReference type="EMBL" id="UOE43215.1"/>
    </source>
</evidence>
<proteinExistence type="predicted"/>
<protein>
    <submittedName>
        <fullName evidence="2">Uncharacterized protein</fullName>
    </submittedName>
</protein>
<name>A0ABY4BVL5_9MICO</name>
<sequence>MKILTSSVATAALAAAKFVGTTGVASAEPLNSDSLATAISQPGSLQVAQDDETREALDYVVEHNKPVDMRATASAADVVETVAIRAFSLDAPSCRFTCVVTGETGR</sequence>
<organism evidence="2 3">
    <name type="scientific">Agromyces larvae</name>
    <dbReference type="NCBI Taxonomy" id="2929802"/>
    <lineage>
        <taxon>Bacteria</taxon>
        <taxon>Bacillati</taxon>
        <taxon>Actinomycetota</taxon>
        <taxon>Actinomycetes</taxon>
        <taxon>Micrococcales</taxon>
        <taxon>Microbacteriaceae</taxon>
        <taxon>Agromyces</taxon>
    </lineage>
</organism>
<evidence type="ECO:0000313" key="3">
    <source>
        <dbReference type="Proteomes" id="UP000832097"/>
    </source>
</evidence>
<dbReference type="EMBL" id="CP094528">
    <property type="protein sequence ID" value="UOE43215.1"/>
    <property type="molecule type" value="Genomic_DNA"/>
</dbReference>
<feature type="signal peptide" evidence="1">
    <location>
        <begin position="1"/>
        <end position="27"/>
    </location>
</feature>
<keyword evidence="3" id="KW-1185">Reference proteome</keyword>
<accession>A0ABY4BVL5</accession>
<keyword evidence="1" id="KW-0732">Signal</keyword>